<dbReference type="GO" id="GO:0008270">
    <property type="term" value="F:zinc ion binding"/>
    <property type="evidence" value="ECO:0007669"/>
    <property type="project" value="UniProtKB-KW"/>
</dbReference>
<organism evidence="1 2">
    <name type="scientific">Niallia taxi</name>
    <dbReference type="NCBI Taxonomy" id="2499688"/>
    <lineage>
        <taxon>Bacteria</taxon>
        <taxon>Bacillati</taxon>
        <taxon>Bacillota</taxon>
        <taxon>Bacilli</taxon>
        <taxon>Bacillales</taxon>
        <taxon>Bacillaceae</taxon>
        <taxon>Niallia</taxon>
    </lineage>
</organism>
<evidence type="ECO:0000313" key="2">
    <source>
        <dbReference type="Proteomes" id="UP000288024"/>
    </source>
</evidence>
<dbReference type="InterPro" id="IPR019718">
    <property type="entry name" value="DUF2602"/>
</dbReference>
<evidence type="ECO:0000313" key="1">
    <source>
        <dbReference type="EMBL" id="RVT65452.1"/>
    </source>
</evidence>
<gene>
    <name evidence="1" type="ORF">EM808_08110</name>
</gene>
<accession>A0A3S2UY12</accession>
<dbReference type="Pfam" id="PF10782">
    <property type="entry name" value="zf-C2HCIx2C"/>
    <property type="match status" value="1"/>
</dbReference>
<sequence length="85" mass="10189">MYEVFCLRCKKRRDCFVSDRKKWLQRAENLMNDYCKGCFLYEHNKTDKGKRHAHRFCISECTVGLEIKKYGDMLAGKVKEEDKKS</sequence>
<dbReference type="Proteomes" id="UP000288024">
    <property type="component" value="Unassembled WGS sequence"/>
</dbReference>
<keyword evidence="1" id="KW-0863">Zinc-finger</keyword>
<keyword evidence="1" id="KW-0862">Zinc</keyword>
<dbReference type="AlphaFoldDB" id="A0A3S2UY12"/>
<name>A0A3S2UY12_9BACI</name>
<reference evidence="1 2" key="1">
    <citation type="submission" date="2019-01" db="EMBL/GenBank/DDBJ databases">
        <title>Bacillus sp. M5HDSG1-1, whole genome shotgun sequence.</title>
        <authorList>
            <person name="Tuo L."/>
        </authorList>
    </citation>
    <scope>NUCLEOTIDE SEQUENCE [LARGE SCALE GENOMIC DNA]</scope>
    <source>
        <strain evidence="1 2">M5HDSG1-1</strain>
    </source>
</reference>
<dbReference type="EMBL" id="RZTZ01000002">
    <property type="protein sequence ID" value="RVT65452.1"/>
    <property type="molecule type" value="Genomic_DNA"/>
</dbReference>
<comment type="caution">
    <text evidence="1">The sequence shown here is derived from an EMBL/GenBank/DDBJ whole genome shotgun (WGS) entry which is preliminary data.</text>
</comment>
<keyword evidence="2" id="KW-1185">Reference proteome</keyword>
<protein>
    <submittedName>
        <fullName evidence="1">Zinc-finger domain-containing protein</fullName>
    </submittedName>
</protein>
<keyword evidence="1" id="KW-0479">Metal-binding</keyword>
<proteinExistence type="predicted"/>